<evidence type="ECO:0000313" key="1">
    <source>
        <dbReference type="EMBL" id="GAJ20568.1"/>
    </source>
</evidence>
<dbReference type="EMBL" id="BARW01038116">
    <property type="protein sequence ID" value="GAJ20568.1"/>
    <property type="molecule type" value="Genomic_DNA"/>
</dbReference>
<sequence length="34" mass="3726">FKLMVPIGAALLLLQGMAKFSRDFLYAVSGKELP</sequence>
<gene>
    <name evidence="1" type="ORF">S12H4_58615</name>
</gene>
<dbReference type="AlphaFoldDB" id="X1USU5"/>
<organism evidence="1">
    <name type="scientific">marine sediment metagenome</name>
    <dbReference type="NCBI Taxonomy" id="412755"/>
    <lineage>
        <taxon>unclassified sequences</taxon>
        <taxon>metagenomes</taxon>
        <taxon>ecological metagenomes</taxon>
    </lineage>
</organism>
<name>X1USU5_9ZZZZ</name>
<comment type="caution">
    <text evidence="1">The sequence shown here is derived from an EMBL/GenBank/DDBJ whole genome shotgun (WGS) entry which is preliminary data.</text>
</comment>
<feature type="non-terminal residue" evidence="1">
    <location>
        <position position="1"/>
    </location>
</feature>
<proteinExistence type="predicted"/>
<protein>
    <submittedName>
        <fullName evidence="1">Uncharacterized protein</fullName>
    </submittedName>
</protein>
<accession>X1USU5</accession>
<reference evidence="1" key="1">
    <citation type="journal article" date="2014" name="Front. Microbiol.">
        <title>High frequency of phylogenetically diverse reductive dehalogenase-homologous genes in deep subseafloor sedimentary metagenomes.</title>
        <authorList>
            <person name="Kawai M."/>
            <person name="Futagami T."/>
            <person name="Toyoda A."/>
            <person name="Takaki Y."/>
            <person name="Nishi S."/>
            <person name="Hori S."/>
            <person name="Arai W."/>
            <person name="Tsubouchi T."/>
            <person name="Morono Y."/>
            <person name="Uchiyama I."/>
            <person name="Ito T."/>
            <person name="Fujiyama A."/>
            <person name="Inagaki F."/>
            <person name="Takami H."/>
        </authorList>
    </citation>
    <scope>NUCLEOTIDE SEQUENCE</scope>
    <source>
        <strain evidence="1">Expedition CK06-06</strain>
    </source>
</reference>